<organism evidence="6 7">
    <name type="scientific">Emergomyces africanus</name>
    <dbReference type="NCBI Taxonomy" id="1955775"/>
    <lineage>
        <taxon>Eukaryota</taxon>
        <taxon>Fungi</taxon>
        <taxon>Dikarya</taxon>
        <taxon>Ascomycota</taxon>
        <taxon>Pezizomycotina</taxon>
        <taxon>Eurotiomycetes</taxon>
        <taxon>Eurotiomycetidae</taxon>
        <taxon>Onygenales</taxon>
        <taxon>Ajellomycetaceae</taxon>
        <taxon>Emergomyces</taxon>
    </lineage>
</organism>
<keyword evidence="3" id="KW-0949">S-adenosyl-L-methionine</keyword>
<protein>
    <submittedName>
        <fullName evidence="6">Uncharacterized protein</fullName>
    </submittedName>
</protein>
<dbReference type="GO" id="GO:0015667">
    <property type="term" value="F:site-specific DNA-methyltransferase (cytosine-N4-specific) activity"/>
    <property type="evidence" value="ECO:0007669"/>
    <property type="project" value="InterPro"/>
</dbReference>
<evidence type="ECO:0000256" key="3">
    <source>
        <dbReference type="ARBA" id="ARBA00022691"/>
    </source>
</evidence>
<dbReference type="GO" id="GO:0009307">
    <property type="term" value="P:DNA restriction-modification system"/>
    <property type="evidence" value="ECO:0007669"/>
    <property type="project" value="UniProtKB-KW"/>
</dbReference>
<reference evidence="6 7" key="1">
    <citation type="submission" date="2015-07" db="EMBL/GenBank/DDBJ databases">
        <title>Emmonsia species relationships and genome sequence.</title>
        <authorList>
            <person name="Cuomo C.A."/>
            <person name="Schwartz I.S."/>
            <person name="Kenyon C."/>
            <person name="de Hoog G.S."/>
            <person name="Govender N.P."/>
            <person name="Botha A."/>
            <person name="Moreno L."/>
            <person name="de Vries M."/>
            <person name="Munoz J.F."/>
            <person name="Stielow J.B."/>
        </authorList>
    </citation>
    <scope>NUCLEOTIDE SEQUENCE [LARGE SCALE GENOMIC DNA]</scope>
    <source>
        <strain evidence="6 7">CBS 136260</strain>
    </source>
</reference>
<evidence type="ECO:0000313" key="7">
    <source>
        <dbReference type="Proteomes" id="UP000091918"/>
    </source>
</evidence>
<keyword evidence="7" id="KW-1185">Reference proteome</keyword>
<proteinExistence type="predicted"/>
<feature type="region of interest" description="Disordered" evidence="5">
    <location>
        <begin position="1"/>
        <end position="233"/>
    </location>
</feature>
<dbReference type="EMBL" id="LGUA01001920">
    <property type="protein sequence ID" value="OAX77913.1"/>
    <property type="molecule type" value="Genomic_DNA"/>
</dbReference>
<gene>
    <name evidence="6" type="ORF">ACJ72_07783</name>
</gene>
<dbReference type="Proteomes" id="UP000091918">
    <property type="component" value="Unassembled WGS sequence"/>
</dbReference>
<evidence type="ECO:0000256" key="2">
    <source>
        <dbReference type="ARBA" id="ARBA00022679"/>
    </source>
</evidence>
<dbReference type="PROSITE" id="PS00093">
    <property type="entry name" value="N4_MTASE"/>
    <property type="match status" value="1"/>
</dbReference>
<dbReference type="InterPro" id="IPR017985">
    <property type="entry name" value="MeTrfase_CN4_CS"/>
</dbReference>
<evidence type="ECO:0000256" key="5">
    <source>
        <dbReference type="SAM" id="MobiDB-lite"/>
    </source>
</evidence>
<comment type="caution">
    <text evidence="6">The sequence shown here is derived from an EMBL/GenBank/DDBJ whole genome shotgun (WGS) entry which is preliminary data.</text>
</comment>
<feature type="compositionally biased region" description="Basic and acidic residues" evidence="5">
    <location>
        <begin position="218"/>
        <end position="227"/>
    </location>
</feature>
<keyword evidence="4" id="KW-0680">Restriction system</keyword>
<sequence length="233" mass="25476">MSGPQIERKPIGQDGVAHSANVPKTSKTAHSTYSGRQVVAESTRRVNPATQGARHAGVRNGERSRTTQYSSHVFNPEALPPHDRSHPTLTLGSLPPPAALRYPSDGRGYDPHISSSQLGYHPGNTFQPENDRSLQTAFTSPPYQNSTPLGYSNPPPAFTNPFQPSVKPPVWSGQHDDPMSYAAQRPPWSGDVTSRRVSAREDTELAPATKIGSTDVSRMLDENSRVKDHPKRR</sequence>
<feature type="compositionally biased region" description="Polar residues" evidence="5">
    <location>
        <begin position="113"/>
        <end position="150"/>
    </location>
</feature>
<keyword evidence="1" id="KW-0489">Methyltransferase</keyword>
<name>A0A1B7NM64_9EURO</name>
<feature type="compositionally biased region" description="Basic and acidic residues" evidence="5">
    <location>
        <begin position="1"/>
        <end position="11"/>
    </location>
</feature>
<dbReference type="AlphaFoldDB" id="A0A1B7NM64"/>
<feature type="compositionally biased region" description="Polar residues" evidence="5">
    <location>
        <begin position="22"/>
        <end position="35"/>
    </location>
</feature>
<evidence type="ECO:0000313" key="6">
    <source>
        <dbReference type="EMBL" id="OAX77913.1"/>
    </source>
</evidence>
<dbReference type="STRING" id="1658172.A0A1B7NM64"/>
<dbReference type="GO" id="GO:0003677">
    <property type="term" value="F:DNA binding"/>
    <property type="evidence" value="ECO:0007669"/>
    <property type="project" value="InterPro"/>
</dbReference>
<accession>A0A1B7NM64</accession>
<evidence type="ECO:0000256" key="1">
    <source>
        <dbReference type="ARBA" id="ARBA00022603"/>
    </source>
</evidence>
<keyword evidence="2" id="KW-0808">Transferase</keyword>
<dbReference type="GO" id="GO:0032259">
    <property type="term" value="P:methylation"/>
    <property type="evidence" value="ECO:0007669"/>
    <property type="project" value="UniProtKB-KW"/>
</dbReference>
<dbReference type="OrthoDB" id="4188564at2759"/>
<evidence type="ECO:0000256" key="4">
    <source>
        <dbReference type="ARBA" id="ARBA00022747"/>
    </source>
</evidence>